<organism evidence="2 3">
    <name type="scientific">Duganella aceris</name>
    <dbReference type="NCBI Taxonomy" id="2703883"/>
    <lineage>
        <taxon>Bacteria</taxon>
        <taxon>Pseudomonadati</taxon>
        <taxon>Pseudomonadota</taxon>
        <taxon>Betaproteobacteria</taxon>
        <taxon>Burkholderiales</taxon>
        <taxon>Oxalobacteraceae</taxon>
        <taxon>Telluria group</taxon>
        <taxon>Duganella</taxon>
    </lineage>
</organism>
<gene>
    <name evidence="2" type="ORF">GW587_25060</name>
</gene>
<sequence>MYSLPLSALLLLMTSQALAGDCLVRVGYPDRERRPYFMGSGSEPANPPGVGVELLSKAVLSVGCRVALVRLPTARLKLALAAGSIDLTPYDLVDGETPLAALPQTAAGAPDTKRALRTLGVVYVRRDDAAAVGADPHAYFRRHRLVANQGTPLGLQLRAEGVQVDDGAADTMSNFEKVMLKRADGVALTTINEKSMDGVIAARYGGAMVRIDTPIKTSYIWFSTSKAFYQAHRREVEGIWSWVGSHAPAQHDALIKQYALR</sequence>
<dbReference type="RefSeq" id="WP_166107644.1">
    <property type="nucleotide sequence ID" value="NZ_JAADJT010000013.1"/>
</dbReference>
<keyword evidence="3" id="KW-1185">Reference proteome</keyword>
<evidence type="ECO:0008006" key="4">
    <source>
        <dbReference type="Google" id="ProtNLM"/>
    </source>
</evidence>
<protein>
    <recommendedName>
        <fullName evidence="4">Transporter substrate-binding domain-containing protein</fullName>
    </recommendedName>
</protein>
<feature type="chain" id="PRO_5045460535" description="Transporter substrate-binding domain-containing protein" evidence="1">
    <location>
        <begin position="20"/>
        <end position="261"/>
    </location>
</feature>
<dbReference type="Proteomes" id="UP000666369">
    <property type="component" value="Unassembled WGS sequence"/>
</dbReference>
<evidence type="ECO:0000256" key="1">
    <source>
        <dbReference type="SAM" id="SignalP"/>
    </source>
</evidence>
<comment type="caution">
    <text evidence="2">The sequence shown here is derived from an EMBL/GenBank/DDBJ whole genome shotgun (WGS) entry which is preliminary data.</text>
</comment>
<name>A0ABX0FSU4_9BURK</name>
<dbReference type="EMBL" id="JAADJT010000013">
    <property type="protein sequence ID" value="NGZ87517.1"/>
    <property type="molecule type" value="Genomic_DNA"/>
</dbReference>
<reference evidence="3" key="1">
    <citation type="submission" date="2023-07" db="EMBL/GenBank/DDBJ databases">
        <title>Duganella aceri sp. nov., isolated from tree sap.</title>
        <authorList>
            <person name="Kim I.S."/>
        </authorList>
    </citation>
    <scope>NUCLEOTIDE SEQUENCE [LARGE SCALE GENOMIC DNA]</scope>
    <source>
        <strain evidence="3">SAP-35</strain>
    </source>
</reference>
<evidence type="ECO:0000313" key="3">
    <source>
        <dbReference type="Proteomes" id="UP000666369"/>
    </source>
</evidence>
<dbReference type="SUPFAM" id="SSF53850">
    <property type="entry name" value="Periplasmic binding protein-like II"/>
    <property type="match status" value="1"/>
</dbReference>
<feature type="signal peptide" evidence="1">
    <location>
        <begin position="1"/>
        <end position="19"/>
    </location>
</feature>
<evidence type="ECO:0000313" key="2">
    <source>
        <dbReference type="EMBL" id="NGZ87517.1"/>
    </source>
</evidence>
<keyword evidence="1" id="KW-0732">Signal</keyword>
<proteinExistence type="predicted"/>
<accession>A0ABX0FSU4</accession>